<keyword evidence="2" id="KW-1185">Reference proteome</keyword>
<accession>A0A4Z2G8X9</accession>
<protein>
    <submittedName>
        <fullName evidence="1">Uncharacterized protein</fullName>
    </submittedName>
</protein>
<dbReference type="AlphaFoldDB" id="A0A4Z2G8X9"/>
<dbReference type="EMBL" id="SRLO01000634">
    <property type="protein sequence ID" value="TNN49989.1"/>
    <property type="molecule type" value="Genomic_DNA"/>
</dbReference>
<evidence type="ECO:0000313" key="1">
    <source>
        <dbReference type="EMBL" id="TNN49989.1"/>
    </source>
</evidence>
<proteinExistence type="predicted"/>
<organism evidence="1 2">
    <name type="scientific">Liparis tanakae</name>
    <name type="common">Tanaka's snailfish</name>
    <dbReference type="NCBI Taxonomy" id="230148"/>
    <lineage>
        <taxon>Eukaryota</taxon>
        <taxon>Metazoa</taxon>
        <taxon>Chordata</taxon>
        <taxon>Craniata</taxon>
        <taxon>Vertebrata</taxon>
        <taxon>Euteleostomi</taxon>
        <taxon>Actinopterygii</taxon>
        <taxon>Neopterygii</taxon>
        <taxon>Teleostei</taxon>
        <taxon>Neoteleostei</taxon>
        <taxon>Acanthomorphata</taxon>
        <taxon>Eupercaria</taxon>
        <taxon>Perciformes</taxon>
        <taxon>Cottioidei</taxon>
        <taxon>Cottales</taxon>
        <taxon>Liparidae</taxon>
        <taxon>Liparis</taxon>
    </lineage>
</organism>
<dbReference type="Proteomes" id="UP000314294">
    <property type="component" value="Unassembled WGS sequence"/>
</dbReference>
<evidence type="ECO:0000313" key="2">
    <source>
        <dbReference type="Proteomes" id="UP000314294"/>
    </source>
</evidence>
<gene>
    <name evidence="1" type="ORF">EYF80_039797</name>
</gene>
<name>A0A4Z2G8X9_9TELE</name>
<reference evidence="1 2" key="1">
    <citation type="submission" date="2019-03" db="EMBL/GenBank/DDBJ databases">
        <title>First draft genome of Liparis tanakae, snailfish: a comprehensive survey of snailfish specific genes.</title>
        <authorList>
            <person name="Kim W."/>
            <person name="Song I."/>
            <person name="Jeong J.-H."/>
            <person name="Kim D."/>
            <person name="Kim S."/>
            <person name="Ryu S."/>
            <person name="Song J.Y."/>
            <person name="Lee S.K."/>
        </authorList>
    </citation>
    <scope>NUCLEOTIDE SEQUENCE [LARGE SCALE GENOMIC DNA]</scope>
    <source>
        <tissue evidence="1">Muscle</tissue>
    </source>
</reference>
<comment type="caution">
    <text evidence="1">The sequence shown here is derived from an EMBL/GenBank/DDBJ whole genome shotgun (WGS) entry which is preliminary data.</text>
</comment>
<sequence length="135" mass="14625">MFINQMNKLKVKSKKRDVEQLTCTGVEQSVTDDAPQQPWCHEKSFSESHLGGSGVLVDALPGLLLLSVAGYTDLLQKGGRTKKVGALGREAPSPRLQLPGADLESAQLFSLGSIVLFHVVCTFKGVVVHHLVLEF</sequence>